<reference evidence="2" key="1">
    <citation type="submission" date="2018-09" db="EMBL/GenBank/DDBJ databases">
        <authorList>
            <person name="Livingstone P.G."/>
            <person name="Whitworth D.E."/>
        </authorList>
    </citation>
    <scope>NUCLEOTIDE SEQUENCE [LARGE SCALE GENOMIC DNA]</scope>
    <source>
        <strain evidence="2">CA043D</strain>
    </source>
</reference>
<organism evidence="1 2">
    <name type="scientific">Corallococcus carmarthensis</name>
    <dbReference type="NCBI Taxonomy" id="2316728"/>
    <lineage>
        <taxon>Bacteria</taxon>
        <taxon>Pseudomonadati</taxon>
        <taxon>Myxococcota</taxon>
        <taxon>Myxococcia</taxon>
        <taxon>Myxococcales</taxon>
        <taxon>Cystobacterineae</taxon>
        <taxon>Myxococcaceae</taxon>
        <taxon>Corallococcus</taxon>
    </lineage>
</organism>
<dbReference type="EMBL" id="RAWE01000003">
    <property type="protein sequence ID" value="RKH07490.1"/>
    <property type="molecule type" value="Genomic_DNA"/>
</dbReference>
<gene>
    <name evidence="1" type="ORF">D7X32_01630</name>
</gene>
<dbReference type="OrthoDB" id="5518005at2"/>
<keyword evidence="2" id="KW-1185">Reference proteome</keyword>
<evidence type="ECO:0000313" key="2">
    <source>
        <dbReference type="Proteomes" id="UP000268313"/>
    </source>
</evidence>
<name>A0A3A8KHP8_9BACT</name>
<dbReference type="RefSeq" id="WP_120600715.1">
    <property type="nucleotide sequence ID" value="NZ_JABFJX010000005.1"/>
</dbReference>
<accession>A0A3A8KHP8</accession>
<dbReference type="AlphaFoldDB" id="A0A3A8KHP8"/>
<proteinExistence type="predicted"/>
<sequence>MQAILNEQKLQQAIAAALLELTAHARQGLPDTGQFTPLSSRFACGELVQGAGEVELRLAPLSGDAGKHERFLEVRVSTPSGGSSSSTWVFYGRSAALKEVLKNEAVLKGKIRTALLAEAESLLRHELG</sequence>
<evidence type="ECO:0000313" key="1">
    <source>
        <dbReference type="EMBL" id="RKH07490.1"/>
    </source>
</evidence>
<protein>
    <submittedName>
        <fullName evidence="1">Uncharacterized protein</fullName>
    </submittedName>
</protein>
<comment type="caution">
    <text evidence="1">The sequence shown here is derived from an EMBL/GenBank/DDBJ whole genome shotgun (WGS) entry which is preliminary data.</text>
</comment>
<dbReference type="Proteomes" id="UP000268313">
    <property type="component" value="Unassembled WGS sequence"/>
</dbReference>